<gene>
    <name evidence="3" type="ORF">JXQ802_LOCUS39742</name>
</gene>
<evidence type="ECO:0000259" key="2">
    <source>
        <dbReference type="Pfam" id="PF18139"/>
    </source>
</evidence>
<feature type="domain" description="TRPM SLOG" evidence="2">
    <location>
        <begin position="9"/>
        <end position="66"/>
    </location>
</feature>
<dbReference type="InterPro" id="IPR041491">
    <property type="entry name" value="TRPM_SLOG"/>
</dbReference>
<keyword evidence="4" id="KW-1185">Reference proteome</keyword>
<comment type="caution">
    <text evidence="3">The sequence shown here is derived from an EMBL/GenBank/DDBJ whole genome shotgun (WGS) entry which is preliminary data.</text>
</comment>
<dbReference type="EMBL" id="CAJNOL010002325">
    <property type="protein sequence ID" value="CAF1488839.1"/>
    <property type="molecule type" value="Genomic_DNA"/>
</dbReference>
<evidence type="ECO:0000313" key="4">
    <source>
        <dbReference type="Proteomes" id="UP000663870"/>
    </source>
</evidence>
<keyword evidence="1" id="KW-0812">Transmembrane</keyword>
<dbReference type="Pfam" id="PF18139">
    <property type="entry name" value="LSDAT_euk"/>
    <property type="match status" value="1"/>
</dbReference>
<evidence type="ECO:0000313" key="3">
    <source>
        <dbReference type="EMBL" id="CAF1488839.1"/>
    </source>
</evidence>
<accession>A0A815SH74</accession>
<organism evidence="3 4">
    <name type="scientific">Rotaria sordida</name>
    <dbReference type="NCBI Taxonomy" id="392033"/>
    <lineage>
        <taxon>Eukaryota</taxon>
        <taxon>Metazoa</taxon>
        <taxon>Spiralia</taxon>
        <taxon>Gnathifera</taxon>
        <taxon>Rotifera</taxon>
        <taxon>Eurotatoria</taxon>
        <taxon>Bdelloidea</taxon>
        <taxon>Philodinida</taxon>
        <taxon>Philodinidae</taxon>
        <taxon>Rotaria</taxon>
    </lineage>
</organism>
<evidence type="ECO:0000256" key="1">
    <source>
        <dbReference type="SAM" id="Phobius"/>
    </source>
</evidence>
<feature type="transmembrane region" description="Helical" evidence="1">
    <location>
        <begin position="14"/>
        <end position="35"/>
    </location>
</feature>
<keyword evidence="1" id="KW-1133">Transmembrane helix</keyword>
<protein>
    <recommendedName>
        <fullName evidence="2">TRPM SLOG domain-containing protein</fullName>
    </recommendedName>
</protein>
<proteinExistence type="predicted"/>
<dbReference type="Proteomes" id="UP000663870">
    <property type="component" value="Unassembled WGS sequence"/>
</dbReference>
<sequence length="271" mass="30312">MVGYDQSNKFDNDIPIVILLLGGNLTTLSALCGYLKRDTPIVVVKGTGGLADFIAGIPECSGTVEQLTPEELKMFCARILNNDALPLDETKLPSIGINMKSSEFVEAIYLVYYKQYVEDYITAQEKRDNHGLIISLSDRKCNESCESNVEKECAEMYWKSKVFNKGIQISTDLALRRLELKINKGNDRQVETQNKIQEAQYEMHHRFRQLFVSQGLPTLQRIIPNIPVGARWEQNGTTVAGGCKEGSATNQLNNPRGLFVDDDQMVVIADG</sequence>
<reference evidence="3" key="1">
    <citation type="submission" date="2021-02" db="EMBL/GenBank/DDBJ databases">
        <authorList>
            <person name="Nowell W R."/>
        </authorList>
    </citation>
    <scope>NUCLEOTIDE SEQUENCE</scope>
</reference>
<keyword evidence="1" id="KW-0472">Membrane</keyword>
<name>A0A815SH74_9BILA</name>
<dbReference type="AlphaFoldDB" id="A0A815SH74"/>
<feature type="non-terminal residue" evidence="3">
    <location>
        <position position="1"/>
    </location>
</feature>